<dbReference type="PROSITE" id="PS00211">
    <property type="entry name" value="ABC_TRANSPORTER_1"/>
    <property type="match status" value="1"/>
</dbReference>
<keyword evidence="4" id="KW-0614">Plasmid</keyword>
<accession>A0A0F7C1H6</accession>
<dbReference type="PANTHER" id="PTHR42798:SF4">
    <property type="entry name" value="ABC TRANSPORTER DOMAIN-CONTAINING PROTEIN"/>
    <property type="match status" value="1"/>
</dbReference>
<keyword evidence="2 4" id="KW-0067">ATP-binding</keyword>
<dbReference type="PROSITE" id="PS50893">
    <property type="entry name" value="ABC_TRANSPORTER_2"/>
    <property type="match status" value="1"/>
</dbReference>
<protein>
    <submittedName>
        <fullName evidence="4">Bacteriocin ABC transporter ATP-binding protein</fullName>
    </submittedName>
</protein>
<dbReference type="GO" id="GO:0016887">
    <property type="term" value="F:ATP hydrolysis activity"/>
    <property type="evidence" value="ECO:0007669"/>
    <property type="project" value="InterPro"/>
</dbReference>
<dbReference type="RefSeq" id="WP_031415157.1">
    <property type="nucleotide sequence ID" value="NZ_CP011076.1"/>
</dbReference>
<gene>
    <name evidence="4" type="ORF">EX87_20415</name>
</gene>
<feature type="domain" description="ABC transporter" evidence="3">
    <location>
        <begin position="5"/>
        <end position="213"/>
    </location>
</feature>
<dbReference type="EMBL" id="CP011076">
    <property type="protein sequence ID" value="AKF95945.1"/>
    <property type="molecule type" value="Genomic_DNA"/>
</dbReference>
<dbReference type="NCBIfam" id="TIGR03608">
    <property type="entry name" value="L_ocin_972_ABC"/>
    <property type="match status" value="1"/>
</dbReference>
<dbReference type="Pfam" id="PF00005">
    <property type="entry name" value="ABC_tran"/>
    <property type="match status" value="1"/>
</dbReference>
<dbReference type="InterPro" id="IPR017871">
    <property type="entry name" value="ABC_transporter-like_CS"/>
</dbReference>
<reference evidence="4" key="1">
    <citation type="submission" date="2015-03" db="EMBL/GenBank/DDBJ databases">
        <title>MIGS Cultured Bacterial/Archaeal sample from Brevibacillus laterosporus.</title>
        <authorList>
            <person name="Zeng D."/>
            <person name="Zhu L."/>
            <person name="Dong G."/>
            <person name="Ye W."/>
            <person name="Ren D."/>
            <person name="Wu L."/>
            <person name="Xu J."/>
            <person name="Li G."/>
            <person name="Guo L."/>
        </authorList>
    </citation>
    <scope>NUCLEOTIDE SEQUENCE</scope>
    <source>
        <strain evidence="4">B9</strain>
        <plasmid evidence="4">unnamed2</plasmid>
    </source>
</reference>
<keyword evidence="1" id="KW-0547">Nucleotide-binding</keyword>
<dbReference type="AlphaFoldDB" id="A0A0F7C1H6"/>
<sequence length="213" mass="23789">MKTVCELVDVSKRYQDDLVLEHINLKVYEGEMLAITGKSGSGKTTVLNIMGLLENPSGGTVKLFDKIPPRIGSAQANRLLRTKIAYLFQNYALIDDATVEYNLEIPLLYSRKSKKEKEKLKMDALEKVGMDIPLKQKTYGLSGGEQQRLAIARTLLKPCDLILADEPTGSLDIDNRNEIVKLLKGLNNEGKTIIIVTHDQYVAEACDRIIKLL</sequence>
<geneLocation type="plasmid" evidence="4">
    <name>unnamed2</name>
</geneLocation>
<evidence type="ECO:0000256" key="2">
    <source>
        <dbReference type="ARBA" id="ARBA00022840"/>
    </source>
</evidence>
<evidence type="ECO:0000256" key="1">
    <source>
        <dbReference type="ARBA" id="ARBA00022741"/>
    </source>
</evidence>
<dbReference type="SUPFAM" id="SSF52540">
    <property type="entry name" value="P-loop containing nucleoside triphosphate hydrolases"/>
    <property type="match status" value="1"/>
</dbReference>
<dbReference type="InterPro" id="IPR003593">
    <property type="entry name" value="AAA+_ATPase"/>
</dbReference>
<evidence type="ECO:0000259" key="3">
    <source>
        <dbReference type="PROSITE" id="PS50893"/>
    </source>
</evidence>
<evidence type="ECO:0000313" key="4">
    <source>
        <dbReference type="EMBL" id="AKF95945.1"/>
    </source>
</evidence>
<dbReference type="PANTHER" id="PTHR42798">
    <property type="entry name" value="LIPOPROTEIN-RELEASING SYSTEM ATP-BINDING PROTEIN LOLD"/>
    <property type="match status" value="1"/>
</dbReference>
<name>A0A0F7C1H6_BRELA</name>
<dbReference type="InterPro" id="IPR019895">
    <property type="entry name" value="L_ocin_972_ABC"/>
</dbReference>
<dbReference type="GO" id="GO:0005524">
    <property type="term" value="F:ATP binding"/>
    <property type="evidence" value="ECO:0007669"/>
    <property type="project" value="UniProtKB-KW"/>
</dbReference>
<dbReference type="InterPro" id="IPR003439">
    <property type="entry name" value="ABC_transporter-like_ATP-bd"/>
</dbReference>
<proteinExistence type="predicted"/>
<organism evidence="4">
    <name type="scientific">Brevibacillus laterosporus</name>
    <name type="common">Bacillus laterosporus</name>
    <dbReference type="NCBI Taxonomy" id="1465"/>
    <lineage>
        <taxon>Bacteria</taxon>
        <taxon>Bacillati</taxon>
        <taxon>Bacillota</taxon>
        <taxon>Bacilli</taxon>
        <taxon>Bacillales</taxon>
        <taxon>Paenibacillaceae</taxon>
        <taxon>Brevibacillus</taxon>
    </lineage>
</organism>
<dbReference type="SMART" id="SM00382">
    <property type="entry name" value="AAA"/>
    <property type="match status" value="1"/>
</dbReference>
<dbReference type="InterPro" id="IPR027417">
    <property type="entry name" value="P-loop_NTPase"/>
</dbReference>
<dbReference type="Gene3D" id="3.40.50.300">
    <property type="entry name" value="P-loop containing nucleotide triphosphate hydrolases"/>
    <property type="match status" value="1"/>
</dbReference>